<dbReference type="PANTHER" id="PTHR43591">
    <property type="entry name" value="METHYLTRANSFERASE"/>
    <property type="match status" value="1"/>
</dbReference>
<dbReference type="Gene3D" id="3.40.50.150">
    <property type="entry name" value="Vaccinia Virus protein VP39"/>
    <property type="match status" value="1"/>
</dbReference>
<proteinExistence type="inferred from homology"/>
<dbReference type="Pfam" id="PF13489">
    <property type="entry name" value="Methyltransf_23"/>
    <property type="match status" value="1"/>
</dbReference>
<protein>
    <recommendedName>
        <fullName evidence="4">Methyltransferase domain-containing protein</fullName>
    </recommendedName>
</protein>
<dbReference type="CDD" id="cd02440">
    <property type="entry name" value="AdoMet_MTases"/>
    <property type="match status" value="1"/>
</dbReference>
<comment type="caution">
    <text evidence="2">The sequence shown here is derived from an EMBL/GenBank/DDBJ whole genome shotgun (WGS) entry which is preliminary data.</text>
</comment>
<dbReference type="Proteomes" id="UP001174936">
    <property type="component" value="Unassembled WGS sequence"/>
</dbReference>
<gene>
    <name evidence="2" type="ORF">B0T16DRAFT_456427</name>
</gene>
<dbReference type="EMBL" id="JAULSV010000003">
    <property type="protein sequence ID" value="KAK0648975.1"/>
    <property type="molecule type" value="Genomic_DNA"/>
</dbReference>
<sequence length="310" mass="33702">MTTTAPAANQEPAQGPVPEVFHKTDTAYALDRTGYSASGRLFFQHGLFKDVTGSVINPRILADLRESAGATDGDIELKVADIGTGNSAWAQDVARGAGVTGFKFDVHGFDISDEQYPPSHILPNNLKLSVADALVTPPEELHGTFDIVHVAQFAVVRPLHDDPGAAIDHALALLKPGGWLQWDEWARDTNNHVGMKKLAPSPRCEWALGVSSKVFPEWLIEGNLADHLSKHGFVEATRFKYEPRPDQLPALTMLWFLTGDELVRFGYEEPTRSLFLEALAGAFAETRDPSIRAMFSTATSSVVGKKPSSG</sequence>
<dbReference type="InterPro" id="IPR029063">
    <property type="entry name" value="SAM-dependent_MTases_sf"/>
</dbReference>
<accession>A0AA39YDF6</accession>
<comment type="similarity">
    <text evidence="1">Belongs to the methyltransferase superfamily. LaeA methyltransferase family.</text>
</comment>
<evidence type="ECO:0000256" key="1">
    <source>
        <dbReference type="ARBA" id="ARBA00038158"/>
    </source>
</evidence>
<dbReference type="PANTHER" id="PTHR43591:SF110">
    <property type="entry name" value="RHODANESE DOMAIN-CONTAINING PROTEIN"/>
    <property type="match status" value="1"/>
</dbReference>
<name>A0AA39YDF6_9PEZI</name>
<evidence type="ECO:0000313" key="3">
    <source>
        <dbReference type="Proteomes" id="UP001174936"/>
    </source>
</evidence>
<organism evidence="2 3">
    <name type="scientific">Cercophora newfieldiana</name>
    <dbReference type="NCBI Taxonomy" id="92897"/>
    <lineage>
        <taxon>Eukaryota</taxon>
        <taxon>Fungi</taxon>
        <taxon>Dikarya</taxon>
        <taxon>Ascomycota</taxon>
        <taxon>Pezizomycotina</taxon>
        <taxon>Sordariomycetes</taxon>
        <taxon>Sordariomycetidae</taxon>
        <taxon>Sordariales</taxon>
        <taxon>Lasiosphaeriaceae</taxon>
        <taxon>Cercophora</taxon>
    </lineage>
</organism>
<dbReference type="AlphaFoldDB" id="A0AA39YDF6"/>
<evidence type="ECO:0008006" key="4">
    <source>
        <dbReference type="Google" id="ProtNLM"/>
    </source>
</evidence>
<dbReference type="SUPFAM" id="SSF53335">
    <property type="entry name" value="S-adenosyl-L-methionine-dependent methyltransferases"/>
    <property type="match status" value="1"/>
</dbReference>
<keyword evidence="3" id="KW-1185">Reference proteome</keyword>
<evidence type="ECO:0000313" key="2">
    <source>
        <dbReference type="EMBL" id="KAK0648975.1"/>
    </source>
</evidence>
<reference evidence="2" key="1">
    <citation type="submission" date="2023-06" db="EMBL/GenBank/DDBJ databases">
        <title>Genome-scale phylogeny and comparative genomics of the fungal order Sordariales.</title>
        <authorList>
            <consortium name="Lawrence Berkeley National Laboratory"/>
            <person name="Hensen N."/>
            <person name="Bonometti L."/>
            <person name="Westerberg I."/>
            <person name="Brannstrom I.O."/>
            <person name="Guillou S."/>
            <person name="Cros-Aarteil S."/>
            <person name="Calhoun S."/>
            <person name="Haridas S."/>
            <person name="Kuo A."/>
            <person name="Mondo S."/>
            <person name="Pangilinan J."/>
            <person name="Riley R."/>
            <person name="Labutti K."/>
            <person name="Andreopoulos B."/>
            <person name="Lipzen A."/>
            <person name="Chen C."/>
            <person name="Yanf M."/>
            <person name="Daum C."/>
            <person name="Ng V."/>
            <person name="Clum A."/>
            <person name="Steindorff A."/>
            <person name="Ohm R."/>
            <person name="Martin F."/>
            <person name="Silar P."/>
            <person name="Natvig D."/>
            <person name="Lalanne C."/>
            <person name="Gautier V."/>
            <person name="Ament-Velasquez S.L."/>
            <person name="Kruys A."/>
            <person name="Hutchinson M.I."/>
            <person name="Powell A.J."/>
            <person name="Barry K."/>
            <person name="Miller A.N."/>
            <person name="Grigoriev I.V."/>
            <person name="Debuchy R."/>
            <person name="Gladieux P."/>
            <person name="Thoren M.H."/>
            <person name="Johannesson H."/>
        </authorList>
    </citation>
    <scope>NUCLEOTIDE SEQUENCE</scope>
    <source>
        <strain evidence="2">SMH2532-1</strain>
    </source>
</reference>